<comment type="caution">
    <text evidence="1">The sequence shown here is derived from an EMBL/GenBank/DDBJ whole genome shotgun (WGS) entry which is preliminary data.</text>
</comment>
<organism evidence="1 2">
    <name type="scientific">Dryococelus australis</name>
    <dbReference type="NCBI Taxonomy" id="614101"/>
    <lineage>
        <taxon>Eukaryota</taxon>
        <taxon>Metazoa</taxon>
        <taxon>Ecdysozoa</taxon>
        <taxon>Arthropoda</taxon>
        <taxon>Hexapoda</taxon>
        <taxon>Insecta</taxon>
        <taxon>Pterygota</taxon>
        <taxon>Neoptera</taxon>
        <taxon>Polyneoptera</taxon>
        <taxon>Phasmatodea</taxon>
        <taxon>Verophasmatodea</taxon>
        <taxon>Anareolatae</taxon>
        <taxon>Phasmatidae</taxon>
        <taxon>Eurycanthinae</taxon>
        <taxon>Dryococelus</taxon>
    </lineage>
</organism>
<sequence>MSNSATIDDTASSLMCGVRLWMADRKRHLLASGPKASTKGTAVDLLLFRHTTLVSSGQETEVKVRSVCSSQVRNKTRFLTGEFSIGKMSVARCAVFQKVRNGTVFSFKQAYPLVDWPCDALGSGLLLCDWLLLVPKVRAQAEVLVSIFILVKAKAVLLVRLFASYQVKLVSIPGGVVPRIFSRGNRARRCR</sequence>
<name>A0ABQ9GNX6_9NEOP</name>
<evidence type="ECO:0000313" key="2">
    <source>
        <dbReference type="Proteomes" id="UP001159363"/>
    </source>
</evidence>
<protein>
    <submittedName>
        <fullName evidence="1">Uncharacterized protein</fullName>
    </submittedName>
</protein>
<reference evidence="1 2" key="1">
    <citation type="submission" date="2023-02" db="EMBL/GenBank/DDBJ databases">
        <title>LHISI_Scaffold_Assembly.</title>
        <authorList>
            <person name="Stuart O.P."/>
            <person name="Cleave R."/>
            <person name="Magrath M.J.L."/>
            <person name="Mikheyev A.S."/>
        </authorList>
    </citation>
    <scope>NUCLEOTIDE SEQUENCE [LARGE SCALE GENOMIC DNA]</scope>
    <source>
        <strain evidence="1">Daus_M_001</strain>
        <tissue evidence="1">Leg muscle</tissue>
    </source>
</reference>
<dbReference type="Proteomes" id="UP001159363">
    <property type="component" value="Chromosome 9"/>
</dbReference>
<keyword evidence="2" id="KW-1185">Reference proteome</keyword>
<accession>A0ABQ9GNX6</accession>
<proteinExistence type="predicted"/>
<dbReference type="EMBL" id="JARBHB010000010">
    <property type="protein sequence ID" value="KAJ8873732.1"/>
    <property type="molecule type" value="Genomic_DNA"/>
</dbReference>
<gene>
    <name evidence="1" type="ORF">PR048_024566</name>
</gene>
<evidence type="ECO:0000313" key="1">
    <source>
        <dbReference type="EMBL" id="KAJ8873732.1"/>
    </source>
</evidence>